<protein>
    <submittedName>
        <fullName evidence="1">Uncharacterized protein</fullName>
    </submittedName>
</protein>
<accession>A0AAD6ZMH7</accession>
<reference evidence="1" key="1">
    <citation type="submission" date="2023-03" db="EMBL/GenBank/DDBJ databases">
        <title>Massive genome expansion in bonnet fungi (Mycena s.s.) driven by repeated elements and novel gene families across ecological guilds.</title>
        <authorList>
            <consortium name="Lawrence Berkeley National Laboratory"/>
            <person name="Harder C.B."/>
            <person name="Miyauchi S."/>
            <person name="Viragh M."/>
            <person name="Kuo A."/>
            <person name="Thoen E."/>
            <person name="Andreopoulos B."/>
            <person name="Lu D."/>
            <person name="Skrede I."/>
            <person name="Drula E."/>
            <person name="Henrissat B."/>
            <person name="Morin E."/>
            <person name="Kohler A."/>
            <person name="Barry K."/>
            <person name="LaButti K."/>
            <person name="Morin E."/>
            <person name="Salamov A."/>
            <person name="Lipzen A."/>
            <person name="Mereny Z."/>
            <person name="Hegedus B."/>
            <person name="Baldrian P."/>
            <person name="Stursova M."/>
            <person name="Weitz H."/>
            <person name="Taylor A."/>
            <person name="Grigoriev I.V."/>
            <person name="Nagy L.G."/>
            <person name="Martin F."/>
            <person name="Kauserud H."/>
        </authorList>
    </citation>
    <scope>NUCLEOTIDE SEQUENCE</scope>
    <source>
        <strain evidence="1">CBHHK002</strain>
    </source>
</reference>
<evidence type="ECO:0000313" key="1">
    <source>
        <dbReference type="EMBL" id="KAJ7330347.1"/>
    </source>
</evidence>
<proteinExistence type="predicted"/>
<organism evidence="1 2">
    <name type="scientific">Mycena albidolilacea</name>
    <dbReference type="NCBI Taxonomy" id="1033008"/>
    <lineage>
        <taxon>Eukaryota</taxon>
        <taxon>Fungi</taxon>
        <taxon>Dikarya</taxon>
        <taxon>Basidiomycota</taxon>
        <taxon>Agaricomycotina</taxon>
        <taxon>Agaricomycetes</taxon>
        <taxon>Agaricomycetidae</taxon>
        <taxon>Agaricales</taxon>
        <taxon>Marasmiineae</taxon>
        <taxon>Mycenaceae</taxon>
        <taxon>Mycena</taxon>
    </lineage>
</organism>
<keyword evidence="2" id="KW-1185">Reference proteome</keyword>
<sequence length="172" mass="20114">MVLIRYGVTTPEKWYRLFVHYRWFYKYVLNHHHGKSKFATVVPWDEWGPQNSVLLPGENHQWKGFRQVHGERVALPCPGLDFRAVKILDFGIVPKRLISTTGNDSPSTAEFAPQLHMESIILKRDSLFENTMTTFLPYMSMVRLLDEEHDLFLLDQDRIIAMDVSGLAIDYF</sequence>
<dbReference type="Proteomes" id="UP001218218">
    <property type="component" value="Unassembled WGS sequence"/>
</dbReference>
<dbReference type="EMBL" id="JARIHO010000037">
    <property type="protein sequence ID" value="KAJ7330347.1"/>
    <property type="molecule type" value="Genomic_DNA"/>
</dbReference>
<evidence type="ECO:0000313" key="2">
    <source>
        <dbReference type="Proteomes" id="UP001218218"/>
    </source>
</evidence>
<gene>
    <name evidence="1" type="ORF">DFH08DRAFT_1022526</name>
</gene>
<comment type="caution">
    <text evidence="1">The sequence shown here is derived from an EMBL/GenBank/DDBJ whole genome shotgun (WGS) entry which is preliminary data.</text>
</comment>
<dbReference type="AlphaFoldDB" id="A0AAD6ZMH7"/>
<name>A0AAD6ZMH7_9AGAR</name>